<comment type="catalytic activity">
    <reaction evidence="7">
        <text>a peptidoglycan chain = a peptidoglycan chain with N-acetyl-1,6-anhydromuramyl-[peptide] at the reducing end + a peptidoglycan chain with N-acetylglucosamine at the non-reducing end.</text>
        <dbReference type="EC" id="4.2.2.29"/>
    </reaction>
</comment>
<name>A0A4R2RMT7_9FIRM</name>
<dbReference type="PANTHER" id="PTHR30518">
    <property type="entry name" value="ENDOLYTIC MUREIN TRANSGLYCOSYLASE"/>
    <property type="match status" value="1"/>
</dbReference>
<evidence type="ECO:0000313" key="9">
    <source>
        <dbReference type="Proteomes" id="UP000294813"/>
    </source>
</evidence>
<organism evidence="8 9">
    <name type="scientific">Heliophilum fasciatum</name>
    <dbReference type="NCBI Taxonomy" id="35700"/>
    <lineage>
        <taxon>Bacteria</taxon>
        <taxon>Bacillati</taxon>
        <taxon>Bacillota</taxon>
        <taxon>Clostridia</taxon>
        <taxon>Eubacteriales</taxon>
        <taxon>Heliobacteriaceae</taxon>
        <taxon>Heliophilum</taxon>
    </lineage>
</organism>
<comment type="subcellular location">
    <subcellularLocation>
        <location evidence="7">Cell membrane</location>
        <topology evidence="7">Single-pass membrane protein</topology>
    </subcellularLocation>
</comment>
<comment type="similarity">
    <text evidence="7">Belongs to the transglycosylase MltG family.</text>
</comment>
<evidence type="ECO:0000256" key="4">
    <source>
        <dbReference type="ARBA" id="ARBA00023136"/>
    </source>
</evidence>
<keyword evidence="6 7" id="KW-0961">Cell wall biogenesis/degradation</keyword>
<evidence type="ECO:0000313" key="8">
    <source>
        <dbReference type="EMBL" id="TCP64344.1"/>
    </source>
</evidence>
<proteinExistence type="inferred from homology"/>
<sequence>MPFPKGKPNITTSQRRRTVKRPLRFLVALFVILHLIMGVGYGAYQWQLSPLGADGAEEIAVVIPPNTSAADVGEMLAEKKLIRSALAFRLYTRNQDTNLLKAGEYNLRAALSIPEIVDILKEGKTRVDTVTIPEGYTLSQITRLLVERNIVDPAEWSEALMKTEFEAAYLPKPSNNPKRLEGFLFPATYRIARTATETDIVRMMVDRFDQEMTPQVREQIKQSRLTVAETVTLASLVEREAQKAEERPVIAKVFLNRLGKNMRLEACSTVQYLLDQPKAKLYYKDLEIESPYNTYKYSGLPPGPIANPGRESLQAVLAPANVDYLFFVAKGDGYHQFSRTLAEHEKAVKQYVR</sequence>
<evidence type="ECO:0000256" key="1">
    <source>
        <dbReference type="ARBA" id="ARBA00022475"/>
    </source>
</evidence>
<keyword evidence="2 7" id="KW-0812">Transmembrane</keyword>
<feature type="transmembrane region" description="Helical" evidence="7">
    <location>
        <begin position="23"/>
        <end position="44"/>
    </location>
</feature>
<keyword evidence="9" id="KW-1185">Reference proteome</keyword>
<evidence type="ECO:0000256" key="6">
    <source>
        <dbReference type="ARBA" id="ARBA00023316"/>
    </source>
</evidence>
<dbReference type="CDD" id="cd08010">
    <property type="entry name" value="MltG_like"/>
    <property type="match status" value="1"/>
</dbReference>
<evidence type="ECO:0000256" key="7">
    <source>
        <dbReference type="HAMAP-Rule" id="MF_02065"/>
    </source>
</evidence>
<dbReference type="GO" id="GO:0009252">
    <property type="term" value="P:peptidoglycan biosynthetic process"/>
    <property type="evidence" value="ECO:0007669"/>
    <property type="project" value="UniProtKB-UniRule"/>
</dbReference>
<dbReference type="Gene3D" id="3.30.1490.480">
    <property type="entry name" value="Endolytic murein transglycosylase"/>
    <property type="match status" value="2"/>
</dbReference>
<dbReference type="GO" id="GO:0005886">
    <property type="term" value="C:plasma membrane"/>
    <property type="evidence" value="ECO:0007669"/>
    <property type="project" value="UniProtKB-SubCell"/>
</dbReference>
<comment type="function">
    <text evidence="7">Functions as a peptidoglycan terminase that cleaves nascent peptidoglycan strands endolytically to terminate their elongation.</text>
</comment>
<evidence type="ECO:0000256" key="3">
    <source>
        <dbReference type="ARBA" id="ARBA00022989"/>
    </source>
</evidence>
<dbReference type="PANTHER" id="PTHR30518:SF2">
    <property type="entry name" value="ENDOLYTIC MUREIN TRANSGLYCOSYLASE"/>
    <property type="match status" value="1"/>
</dbReference>
<dbReference type="GO" id="GO:0008932">
    <property type="term" value="F:lytic endotransglycosylase activity"/>
    <property type="evidence" value="ECO:0007669"/>
    <property type="project" value="UniProtKB-UniRule"/>
</dbReference>
<dbReference type="Proteomes" id="UP000294813">
    <property type="component" value="Unassembled WGS sequence"/>
</dbReference>
<dbReference type="AlphaFoldDB" id="A0A4R2RMT7"/>
<dbReference type="GO" id="GO:0071555">
    <property type="term" value="P:cell wall organization"/>
    <property type="evidence" value="ECO:0007669"/>
    <property type="project" value="UniProtKB-KW"/>
</dbReference>
<dbReference type="RefSeq" id="WP_165876368.1">
    <property type="nucleotide sequence ID" value="NZ_JAOQNU010000010.1"/>
</dbReference>
<feature type="site" description="Important for catalytic activity" evidence="7">
    <location>
        <position position="240"/>
    </location>
</feature>
<dbReference type="EC" id="4.2.2.29" evidence="7"/>
<evidence type="ECO:0000256" key="5">
    <source>
        <dbReference type="ARBA" id="ARBA00023239"/>
    </source>
</evidence>
<dbReference type="Gene3D" id="3.30.160.60">
    <property type="entry name" value="Classic Zinc Finger"/>
    <property type="match status" value="1"/>
</dbReference>
<dbReference type="EMBL" id="SLXT01000010">
    <property type="protein sequence ID" value="TCP64344.1"/>
    <property type="molecule type" value="Genomic_DNA"/>
</dbReference>
<accession>A0A4R2RMT7</accession>
<dbReference type="HAMAP" id="MF_02065">
    <property type="entry name" value="MltG"/>
    <property type="match status" value="1"/>
</dbReference>
<reference evidence="8 9" key="1">
    <citation type="submission" date="2019-03" db="EMBL/GenBank/DDBJ databases">
        <title>Genomic Encyclopedia of Type Strains, Phase IV (KMG-IV): sequencing the most valuable type-strain genomes for metagenomic binning, comparative biology and taxonomic classification.</title>
        <authorList>
            <person name="Goeker M."/>
        </authorList>
    </citation>
    <scope>NUCLEOTIDE SEQUENCE [LARGE SCALE GENOMIC DNA]</scope>
    <source>
        <strain evidence="8 9">DSM 11170</strain>
    </source>
</reference>
<keyword evidence="5 7" id="KW-0456">Lyase</keyword>
<evidence type="ECO:0000256" key="2">
    <source>
        <dbReference type="ARBA" id="ARBA00022692"/>
    </source>
</evidence>
<dbReference type="Pfam" id="PF02618">
    <property type="entry name" value="YceG"/>
    <property type="match status" value="1"/>
</dbReference>
<keyword evidence="4 7" id="KW-0472">Membrane</keyword>
<protein>
    <recommendedName>
        <fullName evidence="7">Endolytic murein transglycosylase</fullName>
        <ecNumber evidence="7">4.2.2.29</ecNumber>
    </recommendedName>
    <alternativeName>
        <fullName evidence="7">Peptidoglycan lytic transglycosylase</fullName>
    </alternativeName>
    <alternativeName>
        <fullName evidence="7">Peptidoglycan polymerization terminase</fullName>
    </alternativeName>
</protein>
<dbReference type="InterPro" id="IPR003770">
    <property type="entry name" value="MLTG-like"/>
</dbReference>
<keyword evidence="3 7" id="KW-1133">Transmembrane helix</keyword>
<keyword evidence="1 7" id="KW-1003">Cell membrane</keyword>
<dbReference type="NCBIfam" id="TIGR00247">
    <property type="entry name" value="endolytic transglycosylase MltG"/>
    <property type="match status" value="1"/>
</dbReference>
<gene>
    <name evidence="7" type="primary">mltG</name>
    <name evidence="8" type="ORF">EDD73_11043</name>
</gene>
<comment type="caution">
    <text evidence="8">The sequence shown here is derived from an EMBL/GenBank/DDBJ whole genome shotgun (WGS) entry which is preliminary data.</text>
</comment>